<dbReference type="AlphaFoldDB" id="A0A3B5JWI1"/>
<keyword evidence="1" id="KW-0479">Metal-binding</keyword>
<evidence type="ECO:0000313" key="5">
    <source>
        <dbReference type="Ensembl" id="ENSTRUP00000049163.2"/>
    </source>
</evidence>
<name>A0A3B5JWI1_TAKRU</name>
<dbReference type="SMART" id="SM00355">
    <property type="entry name" value="ZnF_C2H2"/>
    <property type="match status" value="4"/>
</dbReference>
<reference evidence="5" key="3">
    <citation type="submission" date="2025-09" db="UniProtKB">
        <authorList>
            <consortium name="Ensembl"/>
        </authorList>
    </citation>
    <scope>IDENTIFICATION</scope>
</reference>
<dbReference type="PROSITE" id="PS00028">
    <property type="entry name" value="ZINC_FINGER_C2H2_1"/>
    <property type="match status" value="4"/>
</dbReference>
<dbReference type="SUPFAM" id="SSF57667">
    <property type="entry name" value="beta-beta-alpha zinc fingers"/>
    <property type="match status" value="2"/>
</dbReference>
<dbReference type="PROSITE" id="PS50157">
    <property type="entry name" value="ZINC_FINGER_C2H2_2"/>
    <property type="match status" value="3"/>
</dbReference>
<reference evidence="5" key="2">
    <citation type="submission" date="2025-08" db="UniProtKB">
        <authorList>
            <consortium name="Ensembl"/>
        </authorList>
    </citation>
    <scope>IDENTIFICATION</scope>
</reference>
<accession>A0A3B5JWI1</accession>
<feature type="domain" description="BTB" evidence="3">
    <location>
        <begin position="29"/>
        <end position="95"/>
    </location>
</feature>
<evidence type="ECO:0000313" key="6">
    <source>
        <dbReference type="Proteomes" id="UP000005226"/>
    </source>
</evidence>
<feature type="region of interest" description="Disordered" evidence="2">
    <location>
        <begin position="132"/>
        <end position="197"/>
    </location>
</feature>
<dbReference type="InterPro" id="IPR050457">
    <property type="entry name" value="ZnFinger_BTB_dom_contain"/>
</dbReference>
<dbReference type="Gene3D" id="3.30.160.60">
    <property type="entry name" value="Classic Zinc Finger"/>
    <property type="match status" value="3"/>
</dbReference>
<keyword evidence="6" id="KW-1185">Reference proteome</keyword>
<dbReference type="GO" id="GO:0008270">
    <property type="term" value="F:zinc ion binding"/>
    <property type="evidence" value="ECO:0007669"/>
    <property type="project" value="UniProtKB-KW"/>
</dbReference>
<dbReference type="InterPro" id="IPR000210">
    <property type="entry name" value="BTB/POZ_dom"/>
</dbReference>
<proteinExistence type="predicted"/>
<evidence type="ECO:0008006" key="7">
    <source>
        <dbReference type="Google" id="ProtNLM"/>
    </source>
</evidence>
<dbReference type="GO" id="GO:0000981">
    <property type="term" value="F:DNA-binding transcription factor activity, RNA polymerase II-specific"/>
    <property type="evidence" value="ECO:0007669"/>
    <property type="project" value="TreeGrafter"/>
</dbReference>
<dbReference type="InParanoid" id="A0A3B5JWI1"/>
<dbReference type="PROSITE" id="PS50097">
    <property type="entry name" value="BTB"/>
    <property type="match status" value="1"/>
</dbReference>
<dbReference type="Ensembl" id="ENSTRUT00000055464.2">
    <property type="protein sequence ID" value="ENSTRUP00000049163.2"/>
    <property type="gene ID" value="ENSTRUG00000021507.2"/>
</dbReference>
<dbReference type="PANTHER" id="PTHR46105">
    <property type="entry name" value="AGAP004733-PA"/>
    <property type="match status" value="1"/>
</dbReference>
<organism evidence="5 6">
    <name type="scientific">Takifugu rubripes</name>
    <name type="common">Japanese pufferfish</name>
    <name type="synonym">Fugu rubripes</name>
    <dbReference type="NCBI Taxonomy" id="31033"/>
    <lineage>
        <taxon>Eukaryota</taxon>
        <taxon>Metazoa</taxon>
        <taxon>Chordata</taxon>
        <taxon>Craniata</taxon>
        <taxon>Vertebrata</taxon>
        <taxon>Euteleostomi</taxon>
        <taxon>Actinopterygii</taxon>
        <taxon>Neopterygii</taxon>
        <taxon>Teleostei</taxon>
        <taxon>Neoteleostei</taxon>
        <taxon>Acanthomorphata</taxon>
        <taxon>Eupercaria</taxon>
        <taxon>Tetraodontiformes</taxon>
        <taxon>Tetradontoidea</taxon>
        <taxon>Tetraodontidae</taxon>
        <taxon>Takifugu</taxon>
    </lineage>
</organism>
<dbReference type="Pfam" id="PF00651">
    <property type="entry name" value="BTB"/>
    <property type="match status" value="1"/>
</dbReference>
<protein>
    <recommendedName>
        <fullName evidence="7">Zinc finger and BTB domain containing 48</fullName>
    </recommendedName>
</protein>
<dbReference type="SMART" id="SM00225">
    <property type="entry name" value="BTB"/>
    <property type="match status" value="1"/>
</dbReference>
<evidence type="ECO:0000256" key="2">
    <source>
        <dbReference type="SAM" id="MobiDB-lite"/>
    </source>
</evidence>
<feature type="compositionally biased region" description="Basic and acidic residues" evidence="2">
    <location>
        <begin position="132"/>
        <end position="156"/>
    </location>
</feature>
<feature type="domain" description="C2H2-type" evidence="4">
    <location>
        <begin position="275"/>
        <end position="302"/>
    </location>
</feature>
<dbReference type="InterPro" id="IPR013087">
    <property type="entry name" value="Znf_C2H2_type"/>
</dbReference>
<evidence type="ECO:0000256" key="1">
    <source>
        <dbReference type="PROSITE-ProRule" id="PRU00042"/>
    </source>
</evidence>
<dbReference type="Gene3D" id="3.30.710.10">
    <property type="entry name" value="Potassium Channel Kv1.1, Chain A"/>
    <property type="match status" value="1"/>
</dbReference>
<feature type="domain" description="C2H2-type" evidence="4">
    <location>
        <begin position="303"/>
        <end position="330"/>
    </location>
</feature>
<sequence>MTATFQINNTQYVHFLEQADALRRSGMMCDAVISVRNQIFRAHRLVLACASRRLAEKLALGGNEGPVRCTLESFSPRTFKQVLDFTYKQALEVTLDDLQLLLRAAEVLEIQPLEEQCRTQLEIIHCKNGEVDRTREGSGKISEQKLREGPVQDEKLGPSVGEESDSIVIEDNSPVDPVKTPDSPQPPMKKARTPSSSVTQFDRVSVISRHAGSSARVADYTGFIPFHPVQHHDQSAVYRNSVLPVGSEPSTSSGSETDTNADEMITNAIDTFQTFSCQFCEKIFSASSTLKKHESLHQGDTPYSCMECGEGFKKRRHLIGHKIIHERRMQCTVCKMTVLSVKELIQHRKSHLQKGMLQCPDCDQQFQYPVYLLRHLESHRKRENRLSQAQEKIKIKPQLIESEKPPAKEEEVGEQLQCSLCKEVYVDISGKLQ</sequence>
<dbReference type="GeneTree" id="ENSGT01150000286918"/>
<feature type="domain" description="C2H2-type" evidence="4">
    <location>
        <begin position="357"/>
        <end position="384"/>
    </location>
</feature>
<dbReference type="InterPro" id="IPR036236">
    <property type="entry name" value="Znf_C2H2_sf"/>
</dbReference>
<reference evidence="5 6" key="1">
    <citation type="journal article" date="2011" name="Genome Biol. Evol.">
        <title>Integration of the genetic map and genome assembly of fugu facilitates insights into distinct features of genome evolution in teleosts and mammals.</title>
        <authorList>
            <person name="Kai W."/>
            <person name="Kikuchi K."/>
            <person name="Tohari S."/>
            <person name="Chew A.K."/>
            <person name="Tay A."/>
            <person name="Fujiwara A."/>
            <person name="Hosoya S."/>
            <person name="Suetake H."/>
            <person name="Naruse K."/>
            <person name="Brenner S."/>
            <person name="Suzuki Y."/>
            <person name="Venkatesh B."/>
        </authorList>
    </citation>
    <scope>NUCLEOTIDE SEQUENCE [LARGE SCALE GENOMIC DNA]</scope>
</reference>
<dbReference type="InterPro" id="IPR011333">
    <property type="entry name" value="SKP1/BTB/POZ_sf"/>
</dbReference>
<dbReference type="GO" id="GO:0000978">
    <property type="term" value="F:RNA polymerase II cis-regulatory region sequence-specific DNA binding"/>
    <property type="evidence" value="ECO:0007669"/>
    <property type="project" value="TreeGrafter"/>
</dbReference>
<dbReference type="PANTHER" id="PTHR46105:SF28">
    <property type="entry name" value="ZINC FINGER PROTEIN 37-LIKE"/>
    <property type="match status" value="1"/>
</dbReference>
<dbReference type="SUPFAM" id="SSF54695">
    <property type="entry name" value="POZ domain"/>
    <property type="match status" value="1"/>
</dbReference>
<evidence type="ECO:0000259" key="3">
    <source>
        <dbReference type="PROSITE" id="PS50097"/>
    </source>
</evidence>
<dbReference type="Proteomes" id="UP000005226">
    <property type="component" value="Chromosome 7"/>
</dbReference>
<evidence type="ECO:0000259" key="4">
    <source>
        <dbReference type="PROSITE" id="PS50157"/>
    </source>
</evidence>
<keyword evidence="1" id="KW-0862">Zinc</keyword>
<keyword evidence="1" id="KW-0863">Zinc-finger</keyword>
<dbReference type="Pfam" id="PF00096">
    <property type="entry name" value="zf-C2H2"/>
    <property type="match status" value="1"/>
</dbReference>